<dbReference type="Gene3D" id="3.30.2310.20">
    <property type="entry name" value="RelE-like"/>
    <property type="match status" value="1"/>
</dbReference>
<reference evidence="1 2" key="1">
    <citation type="journal article" date="2016" name="Nat. Commun.">
        <title>Thousands of microbial genomes shed light on interconnected biogeochemical processes in an aquifer system.</title>
        <authorList>
            <person name="Anantharaman K."/>
            <person name="Brown C.T."/>
            <person name="Hug L.A."/>
            <person name="Sharon I."/>
            <person name="Castelle C.J."/>
            <person name="Probst A.J."/>
            <person name="Thomas B.C."/>
            <person name="Singh A."/>
            <person name="Wilkins M.J."/>
            <person name="Karaoz U."/>
            <person name="Brodie E.L."/>
            <person name="Williams K.H."/>
            <person name="Hubbard S.S."/>
            <person name="Banfield J.F."/>
        </authorList>
    </citation>
    <scope>NUCLEOTIDE SEQUENCE [LARGE SCALE GENOMIC DNA]</scope>
</reference>
<proteinExistence type="predicted"/>
<dbReference type="EMBL" id="MGEJ01000019">
    <property type="protein sequence ID" value="OGL79960.1"/>
    <property type="molecule type" value="Genomic_DNA"/>
</dbReference>
<dbReference type="InterPro" id="IPR035093">
    <property type="entry name" value="RelE/ParE_toxin_dom_sf"/>
</dbReference>
<organism evidence="1 2">
    <name type="scientific">Candidatus Uhrbacteria bacterium RIFCSPLOWO2_01_FULL_47_24</name>
    <dbReference type="NCBI Taxonomy" id="1802401"/>
    <lineage>
        <taxon>Bacteria</taxon>
        <taxon>Candidatus Uhriibacteriota</taxon>
    </lineage>
</organism>
<dbReference type="AlphaFoldDB" id="A0A1F7UNU5"/>
<protein>
    <submittedName>
        <fullName evidence="1">Uncharacterized protein</fullName>
    </submittedName>
</protein>
<comment type="caution">
    <text evidence="1">The sequence shown here is derived from an EMBL/GenBank/DDBJ whole genome shotgun (WGS) entry which is preliminary data.</text>
</comment>
<dbReference type="STRING" id="1802401.A3B21_00950"/>
<name>A0A1F7UNU5_9BACT</name>
<gene>
    <name evidence="1" type="ORF">A3B21_00950</name>
</gene>
<evidence type="ECO:0000313" key="2">
    <source>
        <dbReference type="Proteomes" id="UP000176897"/>
    </source>
</evidence>
<accession>A0A1F7UNU5</accession>
<dbReference type="SUPFAM" id="SSF143011">
    <property type="entry name" value="RelE-like"/>
    <property type="match status" value="1"/>
</dbReference>
<evidence type="ECO:0000313" key="1">
    <source>
        <dbReference type="EMBL" id="OGL79960.1"/>
    </source>
</evidence>
<dbReference type="Proteomes" id="UP000176897">
    <property type="component" value="Unassembled WGS sequence"/>
</dbReference>
<sequence>MRIFFTSRFERSFKGLVSQLQQLARMKIDLFRESPFHPTLHTHKLSNSELWAFSVDNKNRVIFRFQKDGEALLINIGDHSIYRKIA</sequence>